<dbReference type="InParanoid" id="A0A1X7U6S4"/>
<accession>A0A1X7U6S4</accession>
<evidence type="ECO:0008006" key="2">
    <source>
        <dbReference type="Google" id="ProtNLM"/>
    </source>
</evidence>
<organism evidence="1">
    <name type="scientific">Amphimedon queenslandica</name>
    <name type="common">Sponge</name>
    <dbReference type="NCBI Taxonomy" id="400682"/>
    <lineage>
        <taxon>Eukaryota</taxon>
        <taxon>Metazoa</taxon>
        <taxon>Porifera</taxon>
        <taxon>Demospongiae</taxon>
        <taxon>Heteroscleromorpha</taxon>
        <taxon>Haplosclerida</taxon>
        <taxon>Niphatidae</taxon>
        <taxon>Amphimedon</taxon>
    </lineage>
</organism>
<proteinExistence type="predicted"/>
<evidence type="ECO:0000313" key="1">
    <source>
        <dbReference type="EnsemblMetazoa" id="Aqu2.1.23465_001"/>
    </source>
</evidence>
<dbReference type="EnsemblMetazoa" id="Aqu2.1.23465_001">
    <property type="protein sequence ID" value="Aqu2.1.23465_001"/>
    <property type="gene ID" value="Aqu2.1.23465"/>
</dbReference>
<protein>
    <recommendedName>
        <fullName evidence="2">Integrase catalytic domain-containing protein</fullName>
    </recommendedName>
</protein>
<dbReference type="InterPro" id="IPR036397">
    <property type="entry name" value="RNaseH_sf"/>
</dbReference>
<dbReference type="Gene3D" id="3.30.420.10">
    <property type="entry name" value="Ribonuclease H-like superfamily/Ribonuclease H"/>
    <property type="match status" value="1"/>
</dbReference>
<dbReference type="GO" id="GO:0003676">
    <property type="term" value="F:nucleic acid binding"/>
    <property type="evidence" value="ECO:0007669"/>
    <property type="project" value="InterPro"/>
</dbReference>
<dbReference type="OrthoDB" id="5989988at2759"/>
<name>A0A1X7U6S4_AMPQE</name>
<dbReference type="InterPro" id="IPR012337">
    <property type="entry name" value="RNaseH-like_sf"/>
</dbReference>
<sequence length="191" mass="21889">MRGRSVIRKILRQCVVCRKIEGQHYSAPDPPPLPAFRVSENPPFNYIGVDFAGPLYINGGLRMRRAKLGSASTRAASFGRFVARKGLPERVISDNAKTFKGAAKTFKEIMNHQDVDLYLEGAKIQWVFNVEKAHWWGKVFERLIRSVKRCFKKVIGRARLTYDELLTIVLETELIVNCRQLICHLKISMKL</sequence>
<dbReference type="AlphaFoldDB" id="A0A1X7U6S4"/>
<dbReference type="SUPFAM" id="SSF53098">
    <property type="entry name" value="Ribonuclease H-like"/>
    <property type="match status" value="1"/>
</dbReference>
<dbReference type="PANTHER" id="PTHR47331">
    <property type="entry name" value="PHD-TYPE DOMAIN-CONTAINING PROTEIN"/>
    <property type="match status" value="1"/>
</dbReference>
<reference evidence="1" key="1">
    <citation type="submission" date="2017-05" db="UniProtKB">
        <authorList>
            <consortium name="EnsemblMetazoa"/>
        </authorList>
    </citation>
    <scope>IDENTIFICATION</scope>
</reference>